<dbReference type="AlphaFoldDB" id="A0A6G6WDB1"/>
<organism evidence="1 2">
    <name type="scientific">Nocardioides anomalus</name>
    <dbReference type="NCBI Taxonomy" id="2712223"/>
    <lineage>
        <taxon>Bacteria</taxon>
        <taxon>Bacillati</taxon>
        <taxon>Actinomycetota</taxon>
        <taxon>Actinomycetes</taxon>
        <taxon>Propionibacteriales</taxon>
        <taxon>Nocardioidaceae</taxon>
        <taxon>Nocardioides</taxon>
    </lineage>
</organism>
<name>A0A6G6WDB1_9ACTN</name>
<gene>
    <name evidence="1" type="ORF">G5V58_09905</name>
</gene>
<dbReference type="EMBL" id="CP049257">
    <property type="protein sequence ID" value="QIG43030.1"/>
    <property type="molecule type" value="Genomic_DNA"/>
</dbReference>
<dbReference type="Proteomes" id="UP000502996">
    <property type="component" value="Chromosome"/>
</dbReference>
<dbReference type="RefSeq" id="WP_165231734.1">
    <property type="nucleotide sequence ID" value="NZ_CP049257.1"/>
</dbReference>
<protein>
    <submittedName>
        <fullName evidence="1">Uncharacterized protein</fullName>
    </submittedName>
</protein>
<evidence type="ECO:0000313" key="1">
    <source>
        <dbReference type="EMBL" id="QIG43030.1"/>
    </source>
</evidence>
<accession>A0A6G6WDB1</accession>
<dbReference type="KEGG" id="nano:G5V58_09905"/>
<proteinExistence type="predicted"/>
<sequence>MRAKTVPLLFLGLVVGLLLGLTGTGATAASLTKRSVKKIAAKVVDAKAADLTVARATTADTARNAVTVGGESAARLGVRPFVWTKSGGAVGNGQTLPLGSVPSGSYLVSMQVLDTGSTTWLSCTVTNTATFATLALAASPAAPGRFASVSGTALATVPAGNTLGLTCSGNATLQAGSSVPWQVTLTPVASSTPLVP</sequence>
<keyword evidence="2" id="KW-1185">Reference proteome</keyword>
<evidence type="ECO:0000313" key="2">
    <source>
        <dbReference type="Proteomes" id="UP000502996"/>
    </source>
</evidence>
<reference evidence="1 2" key="1">
    <citation type="submission" date="2020-02" db="EMBL/GenBank/DDBJ databases">
        <title>Full genome sequence of Nocardioides sp. R-3366.</title>
        <authorList>
            <person name="Im W.-T."/>
        </authorList>
    </citation>
    <scope>NUCLEOTIDE SEQUENCE [LARGE SCALE GENOMIC DNA]</scope>
    <source>
        <strain evidence="1 2">R-3366</strain>
    </source>
</reference>